<dbReference type="RefSeq" id="WP_343996760.1">
    <property type="nucleotide sequence ID" value="NZ_BAAALG010000017.1"/>
</dbReference>
<reference evidence="3 4" key="1">
    <citation type="journal article" date="2019" name="Int. J. Syst. Evol. Microbiol.">
        <title>The Global Catalogue of Microorganisms (GCM) 10K type strain sequencing project: providing services to taxonomists for standard genome sequencing and annotation.</title>
        <authorList>
            <consortium name="The Broad Institute Genomics Platform"/>
            <consortium name="The Broad Institute Genome Sequencing Center for Infectious Disease"/>
            <person name="Wu L."/>
            <person name="Ma J."/>
        </authorList>
    </citation>
    <scope>NUCLEOTIDE SEQUENCE [LARGE SCALE GENOMIC DNA]</scope>
    <source>
        <strain evidence="3 4">JCM 13008</strain>
    </source>
</reference>
<evidence type="ECO:0000313" key="3">
    <source>
        <dbReference type="EMBL" id="GAA1114194.1"/>
    </source>
</evidence>
<gene>
    <name evidence="3" type="ORF">GCM10009668_40710</name>
</gene>
<keyword evidence="1" id="KW-0732">Signal</keyword>
<feature type="domain" description="DUF4189" evidence="2">
    <location>
        <begin position="59"/>
        <end position="155"/>
    </location>
</feature>
<dbReference type="Proteomes" id="UP001501581">
    <property type="component" value="Unassembled WGS sequence"/>
</dbReference>
<comment type="caution">
    <text evidence="3">The sequence shown here is derived from an EMBL/GenBank/DDBJ whole genome shotgun (WGS) entry which is preliminary data.</text>
</comment>
<protein>
    <recommendedName>
        <fullName evidence="2">DUF4189 domain-containing protein</fullName>
    </recommendedName>
</protein>
<keyword evidence="4" id="KW-1185">Reference proteome</keyword>
<name>A0ABN1U4W8_9ACTN</name>
<feature type="signal peptide" evidence="1">
    <location>
        <begin position="1"/>
        <end position="34"/>
    </location>
</feature>
<evidence type="ECO:0000259" key="2">
    <source>
        <dbReference type="Pfam" id="PF13827"/>
    </source>
</evidence>
<dbReference type="EMBL" id="BAAALG010000017">
    <property type="protein sequence ID" value="GAA1114194.1"/>
    <property type="molecule type" value="Genomic_DNA"/>
</dbReference>
<evidence type="ECO:0000313" key="4">
    <source>
        <dbReference type="Proteomes" id="UP001501581"/>
    </source>
</evidence>
<feature type="chain" id="PRO_5045868332" description="DUF4189 domain-containing protein" evidence="1">
    <location>
        <begin position="35"/>
        <end position="160"/>
    </location>
</feature>
<accession>A0ABN1U4W8</accession>
<sequence>MSNHKSGVLNGLGALGVALLLTLGVFSAFSPASAAPAAGATSSTADDVAGKVAARRVNFGAIALNVNDGWSGWAYDKATKARAKKAAVKHCKSRSDTAGCRTVLWVRNGCGAVAVRVKGGQIVKYRGAIAFTKKAAVRKAKAKVGKGAKLHTYVCTTRYR</sequence>
<proteinExistence type="predicted"/>
<organism evidence="3 4">
    <name type="scientific">Nocardioides dubius</name>
    <dbReference type="NCBI Taxonomy" id="317019"/>
    <lineage>
        <taxon>Bacteria</taxon>
        <taxon>Bacillati</taxon>
        <taxon>Actinomycetota</taxon>
        <taxon>Actinomycetes</taxon>
        <taxon>Propionibacteriales</taxon>
        <taxon>Nocardioidaceae</taxon>
        <taxon>Nocardioides</taxon>
    </lineage>
</organism>
<dbReference type="Pfam" id="PF13827">
    <property type="entry name" value="DUF4189"/>
    <property type="match status" value="1"/>
</dbReference>
<dbReference type="InterPro" id="IPR025240">
    <property type="entry name" value="DUF4189"/>
</dbReference>
<evidence type="ECO:0000256" key="1">
    <source>
        <dbReference type="SAM" id="SignalP"/>
    </source>
</evidence>